<dbReference type="Pfam" id="PF04082">
    <property type="entry name" value="Fungal_trans"/>
    <property type="match status" value="1"/>
</dbReference>
<keyword evidence="1" id="KW-0539">Nucleus</keyword>
<dbReference type="GO" id="GO:0006351">
    <property type="term" value="P:DNA-templated transcription"/>
    <property type="evidence" value="ECO:0007669"/>
    <property type="project" value="InterPro"/>
</dbReference>
<name>A0A5K1JVY0_9APHY</name>
<reference evidence="4" key="1">
    <citation type="submission" date="2019-10" db="EMBL/GenBank/DDBJ databases">
        <authorList>
            <person name="Nor Muhammad N."/>
        </authorList>
    </citation>
    <scope>NUCLEOTIDE SEQUENCE</scope>
</reference>
<dbReference type="PANTHER" id="PTHR46910:SF38">
    <property type="entry name" value="ZN(2)-C6 FUNGAL-TYPE DOMAIN-CONTAINING PROTEIN"/>
    <property type="match status" value="1"/>
</dbReference>
<gene>
    <name evidence="4" type="primary">I1RFP7</name>
</gene>
<proteinExistence type="predicted"/>
<evidence type="ECO:0000259" key="3">
    <source>
        <dbReference type="Pfam" id="PF04082"/>
    </source>
</evidence>
<dbReference type="PANTHER" id="PTHR46910">
    <property type="entry name" value="TRANSCRIPTION FACTOR PDR1"/>
    <property type="match status" value="1"/>
</dbReference>
<dbReference type="InterPro" id="IPR007219">
    <property type="entry name" value="XnlR_reg_dom"/>
</dbReference>
<dbReference type="InterPro" id="IPR050987">
    <property type="entry name" value="AtrR-like"/>
</dbReference>
<dbReference type="EMBL" id="LR725639">
    <property type="protein sequence ID" value="VWO96439.1"/>
    <property type="molecule type" value="Genomic_DNA"/>
</dbReference>
<dbReference type="GO" id="GO:0003677">
    <property type="term" value="F:DNA binding"/>
    <property type="evidence" value="ECO:0007669"/>
    <property type="project" value="InterPro"/>
</dbReference>
<sequence>METLMSKICPDADVAHRLDVRESDKDPAPAPGLSPAFEGSHGGASRVSALIPPSTLAVTPPTLSPASPDHHHQSEEEDGDIDGEIAEGIGKLSLGAHPFRYHGRSSGMVFIRSTIALKNEFTGSTPKPPGDRQHPWVTALVEDALPVFEESSFPPRDLMDTLVDLYFRHENCHYPLLHEPTFKKSVAAGQHLRNGGFGATVLLVCAIGSRFSRDPRVLLQGSTHHHSAGWKWFTLVERARRLSFGPAKLQDLQVYALMAMFLDATTVPQATWSVIGAGVRAALEVGAHRKKMYAPTPNIEEELWRRAFCFDVSLPTECDDEYWLTSDGEPWFKQPPGKPSKVSSFVCMLRLCQGLALANRTIFTTNKSRAQQGDSDEQWVQRMVIELDSVLNKWADSLPHHLRWNPEEENEVFLTQAATLATWHHGHQIAVHRSFMSSPASRESPISLPSTIICANAARASIQVAEVLHKRRGSLTHRNTVSVVPHDDVLLTH</sequence>
<evidence type="ECO:0000256" key="2">
    <source>
        <dbReference type="SAM" id="MobiDB-lite"/>
    </source>
</evidence>
<dbReference type="AlphaFoldDB" id="A0A5K1JVY0"/>
<feature type="region of interest" description="Disordered" evidence="2">
    <location>
        <begin position="12"/>
        <end position="78"/>
    </location>
</feature>
<organism evidence="4">
    <name type="scientific">Ganoderma boninense</name>
    <dbReference type="NCBI Taxonomy" id="34458"/>
    <lineage>
        <taxon>Eukaryota</taxon>
        <taxon>Fungi</taxon>
        <taxon>Dikarya</taxon>
        <taxon>Basidiomycota</taxon>
        <taxon>Agaricomycotina</taxon>
        <taxon>Agaricomycetes</taxon>
        <taxon>Polyporales</taxon>
        <taxon>Polyporaceae</taxon>
        <taxon>Ganoderma</taxon>
    </lineage>
</organism>
<protein>
    <submittedName>
        <fullName evidence="4">Zn(2)-C6 fungal-type domain-containing protein</fullName>
    </submittedName>
</protein>
<dbReference type="CDD" id="cd12148">
    <property type="entry name" value="fungal_TF_MHR"/>
    <property type="match status" value="1"/>
</dbReference>
<dbReference type="GO" id="GO:0003700">
    <property type="term" value="F:DNA-binding transcription factor activity"/>
    <property type="evidence" value="ECO:0007669"/>
    <property type="project" value="InterPro"/>
</dbReference>
<accession>A0A5K1JVY0</accession>
<feature type="domain" description="Xylanolytic transcriptional activator regulatory" evidence="3">
    <location>
        <begin position="164"/>
        <end position="310"/>
    </location>
</feature>
<dbReference type="GO" id="GO:0008270">
    <property type="term" value="F:zinc ion binding"/>
    <property type="evidence" value="ECO:0007669"/>
    <property type="project" value="InterPro"/>
</dbReference>
<evidence type="ECO:0000256" key="1">
    <source>
        <dbReference type="ARBA" id="ARBA00023242"/>
    </source>
</evidence>
<feature type="compositionally biased region" description="Basic and acidic residues" evidence="2">
    <location>
        <begin position="13"/>
        <end position="27"/>
    </location>
</feature>
<evidence type="ECO:0000313" key="4">
    <source>
        <dbReference type="EMBL" id="VWO96439.1"/>
    </source>
</evidence>